<reference evidence="8" key="1">
    <citation type="submission" date="2020-07" db="EMBL/GenBank/DDBJ databases">
        <title>Vallitalea pronyensis genome.</title>
        <authorList>
            <person name="Postec A."/>
        </authorList>
    </citation>
    <scope>NUCLEOTIDE SEQUENCE</scope>
    <source>
        <strain evidence="8">FatNI3</strain>
    </source>
</reference>
<dbReference type="GO" id="GO:0015109">
    <property type="term" value="F:chromate transmembrane transporter activity"/>
    <property type="evidence" value="ECO:0007669"/>
    <property type="project" value="InterPro"/>
</dbReference>
<accession>A0A8J8MPZ3</accession>
<keyword evidence="3" id="KW-1003">Cell membrane</keyword>
<dbReference type="InterPro" id="IPR014047">
    <property type="entry name" value="Chr_Tranpt_l_chain"/>
</dbReference>
<keyword evidence="4 7" id="KW-0812">Transmembrane</keyword>
<evidence type="ECO:0000256" key="2">
    <source>
        <dbReference type="ARBA" id="ARBA00005262"/>
    </source>
</evidence>
<keyword evidence="5 7" id="KW-1133">Transmembrane helix</keyword>
<evidence type="ECO:0000313" key="9">
    <source>
        <dbReference type="Proteomes" id="UP000683246"/>
    </source>
</evidence>
<evidence type="ECO:0000313" key="8">
    <source>
        <dbReference type="EMBL" id="QUI25263.1"/>
    </source>
</evidence>
<feature type="transmembrane region" description="Helical" evidence="7">
    <location>
        <begin position="232"/>
        <end position="250"/>
    </location>
</feature>
<comment type="subcellular location">
    <subcellularLocation>
        <location evidence="1">Cell membrane</location>
        <topology evidence="1">Multi-pass membrane protein</topology>
    </subcellularLocation>
</comment>
<feature type="transmembrane region" description="Helical" evidence="7">
    <location>
        <begin position="301"/>
        <end position="326"/>
    </location>
</feature>
<dbReference type="Proteomes" id="UP000683246">
    <property type="component" value="Chromosome"/>
</dbReference>
<feature type="transmembrane region" description="Helical" evidence="7">
    <location>
        <begin position="86"/>
        <end position="113"/>
    </location>
</feature>
<feature type="transmembrane region" description="Helical" evidence="7">
    <location>
        <begin position="338"/>
        <end position="357"/>
    </location>
</feature>
<dbReference type="KEGG" id="vpy:HZI73_24480"/>
<evidence type="ECO:0000256" key="1">
    <source>
        <dbReference type="ARBA" id="ARBA00004651"/>
    </source>
</evidence>
<evidence type="ECO:0000256" key="4">
    <source>
        <dbReference type="ARBA" id="ARBA00022692"/>
    </source>
</evidence>
<evidence type="ECO:0000256" key="7">
    <source>
        <dbReference type="SAM" id="Phobius"/>
    </source>
</evidence>
<feature type="transmembrane region" description="Helical" evidence="7">
    <location>
        <begin position="270"/>
        <end position="289"/>
    </location>
</feature>
<protein>
    <submittedName>
        <fullName evidence="8">Chromate efflux transporter</fullName>
    </submittedName>
</protein>
<dbReference type="EMBL" id="CP058649">
    <property type="protein sequence ID" value="QUI25263.1"/>
    <property type="molecule type" value="Genomic_DNA"/>
</dbReference>
<dbReference type="GO" id="GO:0005886">
    <property type="term" value="C:plasma membrane"/>
    <property type="evidence" value="ECO:0007669"/>
    <property type="project" value="UniProtKB-SubCell"/>
</dbReference>
<keyword evidence="6 7" id="KW-0472">Membrane</keyword>
<dbReference type="NCBIfam" id="TIGR00937">
    <property type="entry name" value="2A51"/>
    <property type="match status" value="1"/>
</dbReference>
<gene>
    <name evidence="8" type="primary">chrA</name>
    <name evidence="8" type="ORF">HZI73_24480</name>
</gene>
<comment type="similarity">
    <text evidence="2">Belongs to the chromate ion transporter (CHR) (TC 2.A.51) family.</text>
</comment>
<dbReference type="AlphaFoldDB" id="A0A8J8MPZ3"/>
<keyword evidence="9" id="KW-1185">Reference proteome</keyword>
<evidence type="ECO:0000256" key="6">
    <source>
        <dbReference type="ARBA" id="ARBA00023136"/>
    </source>
</evidence>
<dbReference type="PANTHER" id="PTHR33567">
    <property type="entry name" value="CHROMATE ION TRANSPORTER (EUROFUNG)"/>
    <property type="match status" value="1"/>
</dbReference>
<sequence length="399" mass="43889">MKKESLDKSTHQVRWGSYLKDVLICSLGAYGGPEAHYGVFTDQMVIKKDYLREEELVELIALCSILPGPTSTQTIVAIGYKTGGPLLAFLTMLVWALPVLTIMSLLSFLYLFLDRINVSQDGLRYIGPMAVGFIIVAAFRIGKKVIVDRLSLFLLLMGGITTYFIRDPWIFPLVLILGGVVSVMTSGEKNIWNRIKLDPPWPYFIAFATFAIGSLVAVMIWDNRILQLFERFYRYGYLVFGGGQVVVPVMHSELVDINHFLTNQEFLTGYGLVQGLPGPMFSFSAYAGGMAARGGSTLTQVFGSIAGGIGIFLPGLLLIYFIYPIWENLKKIRGIKVSLKGINAVAGGLISVSAVILMQKSGFMIDNILVTLLTVALLLTRKLPTPLIVVLVLIAGFLI</sequence>
<evidence type="ECO:0000256" key="5">
    <source>
        <dbReference type="ARBA" id="ARBA00022989"/>
    </source>
</evidence>
<evidence type="ECO:0000256" key="3">
    <source>
        <dbReference type="ARBA" id="ARBA00022475"/>
    </source>
</evidence>
<dbReference type="PIRSF" id="PIRSF004810">
    <property type="entry name" value="ChrA"/>
    <property type="match status" value="1"/>
</dbReference>
<feature type="transmembrane region" description="Helical" evidence="7">
    <location>
        <begin position="125"/>
        <end position="142"/>
    </location>
</feature>
<feature type="transmembrane region" description="Helical" evidence="7">
    <location>
        <begin position="369"/>
        <end position="398"/>
    </location>
</feature>
<name>A0A8J8MPZ3_9FIRM</name>
<dbReference type="InterPro" id="IPR003370">
    <property type="entry name" value="Chromate_transpt"/>
</dbReference>
<dbReference type="PANTHER" id="PTHR33567:SF3">
    <property type="entry name" value="CHROMATE ION TRANSPORTER (EUROFUNG)"/>
    <property type="match status" value="1"/>
</dbReference>
<feature type="transmembrane region" description="Helical" evidence="7">
    <location>
        <begin position="201"/>
        <end position="220"/>
    </location>
</feature>
<dbReference type="Pfam" id="PF02417">
    <property type="entry name" value="Chromate_transp"/>
    <property type="match status" value="2"/>
</dbReference>
<organism evidence="8 9">
    <name type="scientific">Vallitalea pronyensis</name>
    <dbReference type="NCBI Taxonomy" id="1348613"/>
    <lineage>
        <taxon>Bacteria</taxon>
        <taxon>Bacillati</taxon>
        <taxon>Bacillota</taxon>
        <taxon>Clostridia</taxon>
        <taxon>Lachnospirales</taxon>
        <taxon>Vallitaleaceae</taxon>
        <taxon>Vallitalea</taxon>
    </lineage>
</organism>
<dbReference type="RefSeq" id="WP_212695962.1">
    <property type="nucleotide sequence ID" value="NZ_CP058649.1"/>
</dbReference>
<proteinExistence type="inferred from homology"/>
<feature type="transmembrane region" description="Helical" evidence="7">
    <location>
        <begin position="154"/>
        <end position="181"/>
    </location>
</feature>